<comment type="caution">
    <text evidence="6">The sequence shown here is derived from an EMBL/GenBank/DDBJ whole genome shotgun (WGS) entry which is preliminary data.</text>
</comment>
<dbReference type="AlphaFoldDB" id="A0A9P3GQB9"/>
<sequence length="355" mass="39951">MSIMGLTGLMNPLVAEERFGKPLRGRACSLLAHAYLRLANYKENPADELPLIKHFVTAAHYANKAAKLGFWSLAMFLVGKTLTEGGYRRSSQDALAEPRDGQSLEDSLRWVAGFAPFWDGFDRRQRGFMRRATLKPEDERIACTAGCGIVASRRSAMKKCAGRCPPHLKPVYCSRSCQQLDWRRHKAVCCRDAREEDLFALPTPDYTDDQVLASLPPEPPEAMAMLDENHAIMRIGMMDIPGANGFVTELFIDVPRDNGEAVRMYSCSLGADQMKRMKILAQRSSESNVYIVRCFESDAPDSEIISNILKSRPGGVLVMTRIRMGCRYAEGSRRVYRLRPSTRFNMETMRAEHAL</sequence>
<keyword evidence="7" id="KW-1185">Reference proteome</keyword>
<evidence type="ECO:0000256" key="3">
    <source>
        <dbReference type="ARBA" id="ARBA00022833"/>
    </source>
</evidence>
<dbReference type="SUPFAM" id="SSF144232">
    <property type="entry name" value="HIT/MYND zinc finger-like"/>
    <property type="match status" value="1"/>
</dbReference>
<evidence type="ECO:0000259" key="5">
    <source>
        <dbReference type="PROSITE" id="PS50865"/>
    </source>
</evidence>
<keyword evidence="3" id="KW-0862">Zinc</keyword>
<protein>
    <submittedName>
        <fullName evidence="6">Zinc finger MYND domain-containing protein</fullName>
    </submittedName>
</protein>
<keyword evidence="1" id="KW-0479">Metal-binding</keyword>
<dbReference type="PROSITE" id="PS50865">
    <property type="entry name" value="ZF_MYND_2"/>
    <property type="match status" value="1"/>
</dbReference>
<feature type="domain" description="MYND-type" evidence="5">
    <location>
        <begin position="144"/>
        <end position="189"/>
    </location>
</feature>
<organism evidence="6 7">
    <name type="scientific">Phanerochaete sordida</name>
    <dbReference type="NCBI Taxonomy" id="48140"/>
    <lineage>
        <taxon>Eukaryota</taxon>
        <taxon>Fungi</taxon>
        <taxon>Dikarya</taxon>
        <taxon>Basidiomycota</taxon>
        <taxon>Agaricomycotina</taxon>
        <taxon>Agaricomycetes</taxon>
        <taxon>Polyporales</taxon>
        <taxon>Phanerochaetaceae</taxon>
        <taxon>Phanerochaete</taxon>
    </lineage>
</organism>
<name>A0A9P3GQB9_9APHY</name>
<evidence type="ECO:0000313" key="6">
    <source>
        <dbReference type="EMBL" id="GJE99800.1"/>
    </source>
</evidence>
<dbReference type="InterPro" id="IPR002893">
    <property type="entry name" value="Znf_MYND"/>
</dbReference>
<evidence type="ECO:0000313" key="7">
    <source>
        <dbReference type="Proteomes" id="UP000703269"/>
    </source>
</evidence>
<evidence type="ECO:0000256" key="2">
    <source>
        <dbReference type="ARBA" id="ARBA00022771"/>
    </source>
</evidence>
<evidence type="ECO:0000256" key="1">
    <source>
        <dbReference type="ARBA" id="ARBA00022723"/>
    </source>
</evidence>
<dbReference type="Proteomes" id="UP000703269">
    <property type="component" value="Unassembled WGS sequence"/>
</dbReference>
<dbReference type="GO" id="GO:0008270">
    <property type="term" value="F:zinc ion binding"/>
    <property type="evidence" value="ECO:0007669"/>
    <property type="project" value="UniProtKB-KW"/>
</dbReference>
<gene>
    <name evidence="6" type="ORF">PsYK624_160710</name>
</gene>
<proteinExistence type="predicted"/>
<dbReference type="OrthoDB" id="432970at2759"/>
<dbReference type="Gene3D" id="6.10.140.2220">
    <property type="match status" value="1"/>
</dbReference>
<keyword evidence="2 4" id="KW-0863">Zinc-finger</keyword>
<reference evidence="6 7" key="1">
    <citation type="submission" date="2021-08" db="EMBL/GenBank/DDBJ databases">
        <title>Draft Genome Sequence of Phanerochaete sordida strain YK-624.</title>
        <authorList>
            <person name="Mori T."/>
            <person name="Dohra H."/>
            <person name="Suzuki T."/>
            <person name="Kawagishi H."/>
            <person name="Hirai H."/>
        </authorList>
    </citation>
    <scope>NUCLEOTIDE SEQUENCE [LARGE SCALE GENOMIC DNA]</scope>
    <source>
        <strain evidence="6 7">YK-624</strain>
    </source>
</reference>
<accession>A0A9P3GQB9</accession>
<evidence type="ECO:0000256" key="4">
    <source>
        <dbReference type="PROSITE-ProRule" id="PRU00134"/>
    </source>
</evidence>
<dbReference type="EMBL" id="BPQB01000120">
    <property type="protein sequence ID" value="GJE99800.1"/>
    <property type="molecule type" value="Genomic_DNA"/>
</dbReference>